<dbReference type="AlphaFoldDB" id="A0A841RAM2"/>
<dbReference type="EMBL" id="JACHGJ010000002">
    <property type="protein sequence ID" value="MBB6479482.1"/>
    <property type="molecule type" value="Genomic_DNA"/>
</dbReference>
<name>A0A841RAM2_9SPIO</name>
<protein>
    <submittedName>
        <fullName evidence="1">Uncharacterized protein</fullName>
    </submittedName>
</protein>
<gene>
    <name evidence="1" type="ORF">HNR50_001140</name>
</gene>
<sequence>MRLNGSGFNLGYSQVATAQRTGIGLPVSSNSVIYSYYKHVHGYSAGENSPTVPISKIRILNNLIENLSRLKGDASLKNSISGADKMSSEAVGRLIDSYSKELHRVVSAAQTGFNVSETGMVVSLTA</sequence>
<evidence type="ECO:0000313" key="1">
    <source>
        <dbReference type="EMBL" id="MBB6479482.1"/>
    </source>
</evidence>
<comment type="caution">
    <text evidence="1">The sequence shown here is derived from an EMBL/GenBank/DDBJ whole genome shotgun (WGS) entry which is preliminary data.</text>
</comment>
<proteinExistence type="predicted"/>
<keyword evidence="2" id="KW-1185">Reference proteome</keyword>
<evidence type="ECO:0000313" key="2">
    <source>
        <dbReference type="Proteomes" id="UP000587760"/>
    </source>
</evidence>
<organism evidence="1 2">
    <name type="scientific">Spirochaeta isovalerica</name>
    <dbReference type="NCBI Taxonomy" id="150"/>
    <lineage>
        <taxon>Bacteria</taxon>
        <taxon>Pseudomonadati</taxon>
        <taxon>Spirochaetota</taxon>
        <taxon>Spirochaetia</taxon>
        <taxon>Spirochaetales</taxon>
        <taxon>Spirochaetaceae</taxon>
        <taxon>Spirochaeta</taxon>
    </lineage>
</organism>
<dbReference type="Proteomes" id="UP000587760">
    <property type="component" value="Unassembled WGS sequence"/>
</dbReference>
<dbReference type="RefSeq" id="WP_184744753.1">
    <property type="nucleotide sequence ID" value="NZ_JACHGJ010000002.1"/>
</dbReference>
<reference evidence="1 2" key="1">
    <citation type="submission" date="2020-08" db="EMBL/GenBank/DDBJ databases">
        <title>Genomic Encyclopedia of Type Strains, Phase IV (KMG-IV): sequencing the most valuable type-strain genomes for metagenomic binning, comparative biology and taxonomic classification.</title>
        <authorList>
            <person name="Goeker M."/>
        </authorList>
    </citation>
    <scope>NUCLEOTIDE SEQUENCE [LARGE SCALE GENOMIC DNA]</scope>
    <source>
        <strain evidence="1 2">DSM 2461</strain>
    </source>
</reference>
<accession>A0A841RAM2</accession>